<dbReference type="OrthoDB" id="1938625at2759"/>
<keyword evidence="2" id="KW-1185">Reference proteome</keyword>
<evidence type="ECO:0000313" key="2">
    <source>
        <dbReference type="Proteomes" id="UP000824120"/>
    </source>
</evidence>
<comment type="caution">
    <text evidence="1">The sequence shown here is derived from an EMBL/GenBank/DDBJ whole genome shotgun (WGS) entry which is preliminary data.</text>
</comment>
<name>A0A9J5XDG2_SOLCO</name>
<sequence>MGWGASHVWRKIIIRDELEHNIWWHIKAGSPSFWFNNLIRMGDLYSFGSATTSEEELEVKEFITEVVDGQYPKKLHSEISMEDDENKAGD</sequence>
<proteinExistence type="predicted"/>
<protein>
    <submittedName>
        <fullName evidence="1">Uncharacterized protein</fullName>
    </submittedName>
</protein>
<dbReference type="EMBL" id="JACXVP010000009">
    <property type="protein sequence ID" value="KAG5585746.1"/>
    <property type="molecule type" value="Genomic_DNA"/>
</dbReference>
<reference evidence="1 2" key="1">
    <citation type="submission" date="2020-09" db="EMBL/GenBank/DDBJ databases">
        <title>De no assembly of potato wild relative species, Solanum commersonii.</title>
        <authorList>
            <person name="Cho K."/>
        </authorList>
    </citation>
    <scope>NUCLEOTIDE SEQUENCE [LARGE SCALE GENOMIC DNA]</scope>
    <source>
        <strain evidence="1">LZ3.2</strain>
        <tissue evidence="1">Leaf</tissue>
    </source>
</reference>
<accession>A0A9J5XDG2</accession>
<gene>
    <name evidence="1" type="ORF">H5410_046180</name>
</gene>
<dbReference type="Proteomes" id="UP000824120">
    <property type="component" value="Chromosome 9"/>
</dbReference>
<dbReference type="AlphaFoldDB" id="A0A9J5XDG2"/>
<evidence type="ECO:0000313" key="1">
    <source>
        <dbReference type="EMBL" id="KAG5585746.1"/>
    </source>
</evidence>
<organism evidence="1 2">
    <name type="scientific">Solanum commersonii</name>
    <name type="common">Commerson's wild potato</name>
    <name type="synonym">Commerson's nightshade</name>
    <dbReference type="NCBI Taxonomy" id="4109"/>
    <lineage>
        <taxon>Eukaryota</taxon>
        <taxon>Viridiplantae</taxon>
        <taxon>Streptophyta</taxon>
        <taxon>Embryophyta</taxon>
        <taxon>Tracheophyta</taxon>
        <taxon>Spermatophyta</taxon>
        <taxon>Magnoliopsida</taxon>
        <taxon>eudicotyledons</taxon>
        <taxon>Gunneridae</taxon>
        <taxon>Pentapetalae</taxon>
        <taxon>asterids</taxon>
        <taxon>lamiids</taxon>
        <taxon>Solanales</taxon>
        <taxon>Solanaceae</taxon>
        <taxon>Solanoideae</taxon>
        <taxon>Solaneae</taxon>
        <taxon>Solanum</taxon>
    </lineage>
</organism>